<sequence>MIFQFHWMNADLQDRIFFTFSIGFKNVSRKKVFMSFSQQSILANPTLSSLDIAYRNSDGKLQGKLRTKR</sequence>
<accession>A0AAP9WRC4</accession>
<dbReference type="Proteomes" id="UP000663255">
    <property type="component" value="Chromosome 1"/>
</dbReference>
<dbReference type="AlphaFoldDB" id="A0AAP9WRC4"/>
<name>A0AAP9WRC4_LEPIR</name>
<protein>
    <submittedName>
        <fullName evidence="1">Uncharacterized protein</fullName>
    </submittedName>
</protein>
<evidence type="ECO:0000313" key="1">
    <source>
        <dbReference type="EMBL" id="QOI52427.1"/>
    </source>
</evidence>
<proteinExistence type="predicted"/>
<reference evidence="1" key="1">
    <citation type="submission" date="2019-09" db="EMBL/GenBank/DDBJ databases">
        <title>Comparative Genomics of Leptospira interrogans Reveals Genome Plasticity - A Common Adaptive Strategy for Survival in Various Hosts.</title>
        <authorList>
            <person name="Ramli S.R."/>
            <person name="Bunk B."/>
            <person name="Goris M."/>
            <person name="Bhuju S."/>
            <person name="Jarek M."/>
            <person name="Sproer C."/>
            <person name="Mustakim S."/>
            <person name="Strommenger B."/>
            <person name="Pessler F."/>
        </authorList>
    </citation>
    <scope>NUCLEOTIDE SEQUENCE</scope>
    <source>
        <strain evidence="1">1489</strain>
    </source>
</reference>
<dbReference type="EMBL" id="CP043893">
    <property type="protein sequence ID" value="QOI52427.1"/>
    <property type="molecule type" value="Genomic_DNA"/>
</dbReference>
<organism evidence="1 2">
    <name type="scientific">Leptospira interrogans serovar Bataviae</name>
    <dbReference type="NCBI Taxonomy" id="312175"/>
    <lineage>
        <taxon>Bacteria</taxon>
        <taxon>Pseudomonadati</taxon>
        <taxon>Spirochaetota</taxon>
        <taxon>Spirochaetia</taxon>
        <taxon>Leptospirales</taxon>
        <taxon>Leptospiraceae</taxon>
        <taxon>Leptospira</taxon>
    </lineage>
</organism>
<gene>
    <name evidence="1" type="ORF">Lepto1489_19825</name>
</gene>
<evidence type="ECO:0000313" key="2">
    <source>
        <dbReference type="Proteomes" id="UP000663255"/>
    </source>
</evidence>